<dbReference type="Pfam" id="PF00069">
    <property type="entry name" value="Pkinase"/>
    <property type="match status" value="1"/>
</dbReference>
<evidence type="ECO:0000256" key="5">
    <source>
        <dbReference type="ARBA" id="ARBA00022741"/>
    </source>
</evidence>
<protein>
    <submittedName>
        <fullName evidence="9">Tyrosine-protein kinase</fullName>
    </submittedName>
</protein>
<keyword evidence="10" id="KW-1185">Reference proteome</keyword>
<evidence type="ECO:0000256" key="2">
    <source>
        <dbReference type="ARBA" id="ARBA00022527"/>
    </source>
</evidence>
<keyword evidence="4" id="KW-0808">Transferase</keyword>
<dbReference type="GO" id="GO:0004674">
    <property type="term" value="F:protein serine/threonine kinase activity"/>
    <property type="evidence" value="ECO:0007669"/>
    <property type="project" value="UniProtKB-KW"/>
</dbReference>
<dbReference type="AlphaFoldDB" id="A0A2P5FAQ2"/>
<feature type="domain" description="Protein kinase" evidence="8">
    <location>
        <begin position="1"/>
        <end position="163"/>
    </location>
</feature>
<evidence type="ECO:0000256" key="1">
    <source>
        <dbReference type="ARBA" id="ARBA00005354"/>
    </source>
</evidence>
<evidence type="ECO:0000256" key="3">
    <source>
        <dbReference type="ARBA" id="ARBA00022553"/>
    </source>
</evidence>
<dbReference type="InterPro" id="IPR000719">
    <property type="entry name" value="Prot_kinase_dom"/>
</dbReference>
<keyword evidence="3" id="KW-0597">Phosphoprotein</keyword>
<comment type="similarity">
    <text evidence="1">Belongs to the protein kinase superfamily. CAMK Ser/Thr protein kinase family. CaMK subfamily.</text>
</comment>
<dbReference type="FunFam" id="1.10.238.10:FF:000085">
    <property type="entry name" value="CDPK-related kinase 1"/>
    <property type="match status" value="1"/>
</dbReference>
<keyword evidence="7" id="KW-0067">ATP-binding</keyword>
<dbReference type="Proteomes" id="UP000237000">
    <property type="component" value="Unassembled WGS sequence"/>
</dbReference>
<evidence type="ECO:0000256" key="6">
    <source>
        <dbReference type="ARBA" id="ARBA00022777"/>
    </source>
</evidence>
<keyword evidence="5" id="KW-0547">Nucleotide-binding</keyword>
<comment type="caution">
    <text evidence="9">The sequence shown here is derived from an EMBL/GenBank/DDBJ whole genome shotgun (WGS) entry which is preliminary data.</text>
</comment>
<reference evidence="10" key="1">
    <citation type="submission" date="2016-06" db="EMBL/GenBank/DDBJ databases">
        <title>Parallel loss of symbiosis genes in relatives of nitrogen-fixing non-legume Parasponia.</title>
        <authorList>
            <person name="Van Velzen R."/>
            <person name="Holmer R."/>
            <person name="Bu F."/>
            <person name="Rutten L."/>
            <person name="Van Zeijl A."/>
            <person name="Liu W."/>
            <person name="Santuari L."/>
            <person name="Cao Q."/>
            <person name="Sharma T."/>
            <person name="Shen D."/>
            <person name="Roswanjaya Y."/>
            <person name="Wardhani T."/>
            <person name="Kalhor M.S."/>
            <person name="Jansen J."/>
            <person name="Van den Hoogen J."/>
            <person name="Gungor B."/>
            <person name="Hartog M."/>
            <person name="Hontelez J."/>
            <person name="Verver J."/>
            <person name="Yang W.-C."/>
            <person name="Schijlen E."/>
            <person name="Repin R."/>
            <person name="Schilthuizen M."/>
            <person name="Schranz E."/>
            <person name="Heidstra R."/>
            <person name="Miyata K."/>
            <person name="Fedorova E."/>
            <person name="Kohlen W."/>
            <person name="Bisseling T."/>
            <person name="Smit S."/>
            <person name="Geurts R."/>
        </authorList>
    </citation>
    <scope>NUCLEOTIDE SEQUENCE [LARGE SCALE GENOMIC DNA]</scope>
    <source>
        <strain evidence="10">cv. RG33-2</strain>
    </source>
</reference>
<keyword evidence="2" id="KW-0723">Serine/threonine-protein kinase</keyword>
<evidence type="ECO:0000256" key="4">
    <source>
        <dbReference type="ARBA" id="ARBA00022679"/>
    </source>
</evidence>
<dbReference type="EMBL" id="JXTC01000048">
    <property type="protein sequence ID" value="PON94859.1"/>
    <property type="molecule type" value="Genomic_DNA"/>
</dbReference>
<evidence type="ECO:0000313" key="9">
    <source>
        <dbReference type="EMBL" id="PON94859.1"/>
    </source>
</evidence>
<name>A0A2P5FAQ2_TREOI</name>
<dbReference type="Gene3D" id="1.10.238.10">
    <property type="entry name" value="EF-hand"/>
    <property type="match status" value="1"/>
</dbReference>
<organism evidence="9 10">
    <name type="scientific">Trema orientale</name>
    <name type="common">Charcoal tree</name>
    <name type="synonym">Celtis orientalis</name>
    <dbReference type="NCBI Taxonomy" id="63057"/>
    <lineage>
        <taxon>Eukaryota</taxon>
        <taxon>Viridiplantae</taxon>
        <taxon>Streptophyta</taxon>
        <taxon>Embryophyta</taxon>
        <taxon>Tracheophyta</taxon>
        <taxon>Spermatophyta</taxon>
        <taxon>Magnoliopsida</taxon>
        <taxon>eudicotyledons</taxon>
        <taxon>Gunneridae</taxon>
        <taxon>Pentapetalae</taxon>
        <taxon>rosids</taxon>
        <taxon>fabids</taxon>
        <taxon>Rosales</taxon>
        <taxon>Cannabaceae</taxon>
        <taxon>Trema</taxon>
    </lineage>
</organism>
<dbReference type="InterPro" id="IPR011992">
    <property type="entry name" value="EF-hand-dom_pair"/>
</dbReference>
<evidence type="ECO:0000259" key="8">
    <source>
        <dbReference type="PROSITE" id="PS50011"/>
    </source>
</evidence>
<dbReference type="Gene3D" id="1.10.510.10">
    <property type="entry name" value="Transferase(Phosphotransferase) domain 1"/>
    <property type="match status" value="1"/>
</dbReference>
<dbReference type="OrthoDB" id="1730893at2759"/>
<keyword evidence="6 9" id="KW-0418">Kinase</keyword>
<dbReference type="InParanoid" id="A0A2P5FAQ2"/>
<proteinExistence type="inferred from homology"/>
<gene>
    <name evidence="9" type="ORF">TorRG33x02_093720</name>
</gene>
<dbReference type="PANTHER" id="PTHR24349">
    <property type="entry name" value="SERINE/THREONINE-PROTEIN KINASE"/>
    <property type="match status" value="1"/>
</dbReference>
<sequence>MPKRFFRRPFPPLSPTKHIKAMLMWRHGSVKPNKTARYYKGSHAKTWLSEKKDERLNDIDGCVYYIAPDVHKAYSTEADVWSISVIAYSLSCDSRPFLAKIDPGIFCSVLKADPSFEEEPGPSLSSEEKDFVKCLLIKDPRKRTHDSLYAFIVSPESCFHDALSKTSTVDELRYIKEQFALLEPNKNGTISLKNIKVVGFLHNNVLVFNRNLALVRNATDAIKDSHVPDVLAWFNALQCRRMDFEEFCMAILSVHQLKALDRWEQHARCACELFKKEGNMAMSLKS</sequence>
<accession>A0A2P5FAQ2</accession>
<dbReference type="PROSITE" id="PS50011">
    <property type="entry name" value="PROTEIN_KINASE_DOM"/>
    <property type="match status" value="1"/>
</dbReference>
<evidence type="ECO:0000256" key="7">
    <source>
        <dbReference type="ARBA" id="ARBA00022840"/>
    </source>
</evidence>
<dbReference type="InterPro" id="IPR011009">
    <property type="entry name" value="Kinase-like_dom_sf"/>
</dbReference>
<dbReference type="STRING" id="63057.A0A2P5FAQ2"/>
<dbReference type="GO" id="GO:0005524">
    <property type="term" value="F:ATP binding"/>
    <property type="evidence" value="ECO:0007669"/>
    <property type="project" value="UniProtKB-KW"/>
</dbReference>
<dbReference type="InterPro" id="IPR050205">
    <property type="entry name" value="CDPK_Ser/Thr_kinases"/>
</dbReference>
<evidence type="ECO:0000313" key="10">
    <source>
        <dbReference type="Proteomes" id="UP000237000"/>
    </source>
</evidence>
<dbReference type="SUPFAM" id="SSF56112">
    <property type="entry name" value="Protein kinase-like (PK-like)"/>
    <property type="match status" value="1"/>
</dbReference>
<dbReference type="SUPFAM" id="SSF47473">
    <property type="entry name" value="EF-hand"/>
    <property type="match status" value="1"/>
</dbReference>